<evidence type="ECO:0000313" key="1">
    <source>
        <dbReference type="EMBL" id="XAM18767.1"/>
    </source>
</evidence>
<name>A0ABZ3F9H2_9HELI</name>
<evidence type="ECO:0000313" key="2">
    <source>
        <dbReference type="Proteomes" id="UP001434737"/>
    </source>
</evidence>
<organism evidence="1 2">
    <name type="scientific">Helicobacter mastomyrinus</name>
    <dbReference type="NCBI Taxonomy" id="287948"/>
    <lineage>
        <taxon>Bacteria</taxon>
        <taxon>Pseudomonadati</taxon>
        <taxon>Campylobacterota</taxon>
        <taxon>Epsilonproteobacteria</taxon>
        <taxon>Campylobacterales</taxon>
        <taxon>Helicobacteraceae</taxon>
        <taxon>Helicobacter</taxon>
    </lineage>
</organism>
<keyword evidence="2" id="KW-1185">Reference proteome</keyword>
<gene>
    <name evidence="1" type="ORF">V3I05_03545</name>
</gene>
<sequence>MKIAMRKISHSPKDIALTIDNEGETITEHITLEGQIKRIDSQMLSLEGKIRGQIELICDVSGELYIQELDYPLALYIADGIWNIQSQSKRLDSFEVIEFFDGFVDLTYILASEIESIRSDYHTKEEYEE</sequence>
<dbReference type="Proteomes" id="UP001434737">
    <property type="component" value="Chromosome"/>
</dbReference>
<reference evidence="1 2" key="1">
    <citation type="submission" date="2024-02" db="EMBL/GenBank/DDBJ databases">
        <title>Genome and pathogenicity analysis of Helicobacter mastomyrinus isolated from mice.</title>
        <authorList>
            <person name="Zhu L."/>
        </authorList>
    </citation>
    <scope>NUCLEOTIDE SEQUENCE [LARGE SCALE GENOMIC DNA]</scope>
    <source>
        <strain evidence="1 2">Hm-17</strain>
    </source>
</reference>
<proteinExistence type="predicted"/>
<dbReference type="RefSeq" id="WP_295700962.1">
    <property type="nucleotide sequence ID" value="NZ_CP145316.1"/>
</dbReference>
<protein>
    <submittedName>
        <fullName evidence="1">Uncharacterized protein</fullName>
    </submittedName>
</protein>
<accession>A0ABZ3F9H2</accession>
<dbReference type="EMBL" id="CP145316">
    <property type="protein sequence ID" value="XAM18767.1"/>
    <property type="molecule type" value="Genomic_DNA"/>
</dbReference>